<name>A0A4Y7T590_COPMI</name>
<sequence>MAQQVNRHQPNTEPQISNLWDVCPYSLPAELRSGVLDMSRVSLRQSCCNGTQCDIWKRVSSLPGVACITISVHQATDFLGILSGDQARGSSAILPFNALRHIIVRDVEHVQQLPIYSKTSKEDATTLLFLSFTAALQMRRDLAALQQVSEDPVPTLHSLTFVGCKPPPTLDSNRNLWSRLRKLTRRIVWEEGATKWIYPFLVCQPDEDTCAICLSEKGRP</sequence>
<gene>
    <name evidence="1" type="ORF">FA13DRAFT_1735035</name>
</gene>
<proteinExistence type="predicted"/>
<evidence type="ECO:0000313" key="2">
    <source>
        <dbReference type="Proteomes" id="UP000298030"/>
    </source>
</evidence>
<reference evidence="1 2" key="1">
    <citation type="journal article" date="2019" name="Nat. Ecol. Evol.">
        <title>Megaphylogeny resolves global patterns of mushroom evolution.</title>
        <authorList>
            <person name="Varga T."/>
            <person name="Krizsan K."/>
            <person name="Foldi C."/>
            <person name="Dima B."/>
            <person name="Sanchez-Garcia M."/>
            <person name="Sanchez-Ramirez S."/>
            <person name="Szollosi G.J."/>
            <person name="Szarkandi J.G."/>
            <person name="Papp V."/>
            <person name="Albert L."/>
            <person name="Andreopoulos W."/>
            <person name="Angelini C."/>
            <person name="Antonin V."/>
            <person name="Barry K.W."/>
            <person name="Bougher N.L."/>
            <person name="Buchanan P."/>
            <person name="Buyck B."/>
            <person name="Bense V."/>
            <person name="Catcheside P."/>
            <person name="Chovatia M."/>
            <person name="Cooper J."/>
            <person name="Damon W."/>
            <person name="Desjardin D."/>
            <person name="Finy P."/>
            <person name="Geml J."/>
            <person name="Haridas S."/>
            <person name="Hughes K."/>
            <person name="Justo A."/>
            <person name="Karasinski D."/>
            <person name="Kautmanova I."/>
            <person name="Kiss B."/>
            <person name="Kocsube S."/>
            <person name="Kotiranta H."/>
            <person name="LaButti K.M."/>
            <person name="Lechner B.E."/>
            <person name="Liimatainen K."/>
            <person name="Lipzen A."/>
            <person name="Lukacs Z."/>
            <person name="Mihaltcheva S."/>
            <person name="Morgado L.N."/>
            <person name="Niskanen T."/>
            <person name="Noordeloos M.E."/>
            <person name="Ohm R.A."/>
            <person name="Ortiz-Santana B."/>
            <person name="Ovrebo C."/>
            <person name="Racz N."/>
            <person name="Riley R."/>
            <person name="Savchenko A."/>
            <person name="Shiryaev A."/>
            <person name="Soop K."/>
            <person name="Spirin V."/>
            <person name="Szebenyi C."/>
            <person name="Tomsovsky M."/>
            <person name="Tulloss R.E."/>
            <person name="Uehling J."/>
            <person name="Grigoriev I.V."/>
            <person name="Vagvolgyi C."/>
            <person name="Papp T."/>
            <person name="Martin F.M."/>
            <person name="Miettinen O."/>
            <person name="Hibbett D.S."/>
            <person name="Nagy L.G."/>
        </authorList>
    </citation>
    <scope>NUCLEOTIDE SEQUENCE [LARGE SCALE GENOMIC DNA]</scope>
    <source>
        <strain evidence="1 2">FP101781</strain>
    </source>
</reference>
<evidence type="ECO:0000313" key="1">
    <source>
        <dbReference type="EMBL" id="TEB29333.1"/>
    </source>
</evidence>
<organism evidence="1 2">
    <name type="scientific">Coprinellus micaceus</name>
    <name type="common">Glistening ink-cap mushroom</name>
    <name type="synonym">Coprinus micaceus</name>
    <dbReference type="NCBI Taxonomy" id="71717"/>
    <lineage>
        <taxon>Eukaryota</taxon>
        <taxon>Fungi</taxon>
        <taxon>Dikarya</taxon>
        <taxon>Basidiomycota</taxon>
        <taxon>Agaricomycotina</taxon>
        <taxon>Agaricomycetes</taxon>
        <taxon>Agaricomycetidae</taxon>
        <taxon>Agaricales</taxon>
        <taxon>Agaricineae</taxon>
        <taxon>Psathyrellaceae</taxon>
        <taxon>Coprinellus</taxon>
    </lineage>
</organism>
<keyword evidence="2" id="KW-1185">Reference proteome</keyword>
<accession>A0A4Y7T590</accession>
<dbReference type="Proteomes" id="UP000298030">
    <property type="component" value="Unassembled WGS sequence"/>
</dbReference>
<dbReference type="EMBL" id="QPFP01000028">
    <property type="protein sequence ID" value="TEB29333.1"/>
    <property type="molecule type" value="Genomic_DNA"/>
</dbReference>
<comment type="caution">
    <text evidence="1">The sequence shown here is derived from an EMBL/GenBank/DDBJ whole genome shotgun (WGS) entry which is preliminary data.</text>
</comment>
<protein>
    <submittedName>
        <fullName evidence="1">Uncharacterized protein</fullName>
    </submittedName>
</protein>
<dbReference type="AlphaFoldDB" id="A0A4Y7T590"/>